<feature type="signal peptide" evidence="1">
    <location>
        <begin position="1"/>
        <end position="18"/>
    </location>
</feature>
<dbReference type="AlphaFoldDB" id="A0A410JZ52"/>
<evidence type="ECO:0000259" key="2">
    <source>
        <dbReference type="Pfam" id="PF03781"/>
    </source>
</evidence>
<name>A0A410JZ52_9BACT</name>
<dbReference type="KEGG" id="gtl:EP073_08370"/>
<evidence type="ECO:0000313" key="4">
    <source>
        <dbReference type="Proteomes" id="UP000287502"/>
    </source>
</evidence>
<dbReference type="Gene3D" id="3.90.1580.10">
    <property type="entry name" value="paralog of FGE (formylglycine-generating enzyme)"/>
    <property type="match status" value="1"/>
</dbReference>
<dbReference type="InterPro" id="IPR051043">
    <property type="entry name" value="Sulfatase_Mod_Factor_Kinase"/>
</dbReference>
<dbReference type="PANTHER" id="PTHR23150:SF19">
    <property type="entry name" value="FORMYLGLYCINE-GENERATING ENZYME"/>
    <property type="match status" value="1"/>
</dbReference>
<dbReference type="InterPro" id="IPR016187">
    <property type="entry name" value="CTDL_fold"/>
</dbReference>
<dbReference type="GO" id="GO:0120147">
    <property type="term" value="F:formylglycine-generating oxidase activity"/>
    <property type="evidence" value="ECO:0007669"/>
    <property type="project" value="TreeGrafter"/>
</dbReference>
<evidence type="ECO:0000256" key="1">
    <source>
        <dbReference type="SAM" id="SignalP"/>
    </source>
</evidence>
<protein>
    <submittedName>
        <fullName evidence="3">Formylglycine-generating enzyme family protein</fullName>
    </submittedName>
</protein>
<dbReference type="Pfam" id="PF03781">
    <property type="entry name" value="FGE-sulfatase"/>
    <property type="match status" value="1"/>
</dbReference>
<sequence>MINKILLITLFFPIVAIAAQSGSFRDKTSDIEFIFVKGGCYMMGGTSMSYSEPVHEVCVDSFYISKYETTQKQWEKIMGNNPSYYKACGPDCPVESVSWYDVQDYIKKLNGLSKKNYRLPTEAEWEYAARGGENYKYAGSDNPDEIAVYNERQNAKTHKVGQKKPNGFGLYDMTCNVEEWTLDVYTDYSEAKHTKNNPVYLGKGFERVVRDQNCYYGQPSGITYRIGGTPIFKSYTRGFRLVLPIK</sequence>
<feature type="chain" id="PRO_5019183946" evidence="1">
    <location>
        <begin position="19"/>
        <end position="246"/>
    </location>
</feature>
<dbReference type="InterPro" id="IPR042095">
    <property type="entry name" value="SUMF_sf"/>
</dbReference>
<keyword evidence="1" id="KW-0732">Signal</keyword>
<dbReference type="Proteomes" id="UP000287502">
    <property type="component" value="Chromosome"/>
</dbReference>
<dbReference type="EMBL" id="CP035108">
    <property type="protein sequence ID" value="QAR33413.1"/>
    <property type="molecule type" value="Genomic_DNA"/>
</dbReference>
<reference evidence="3 4" key="1">
    <citation type="submission" date="2019-01" db="EMBL/GenBank/DDBJ databases">
        <title>Geovibrio thiophilus DSM 11263, complete genome.</title>
        <authorList>
            <person name="Spring S."/>
            <person name="Bunk B."/>
            <person name="Sproer C."/>
        </authorList>
    </citation>
    <scope>NUCLEOTIDE SEQUENCE [LARGE SCALE GENOMIC DNA]</scope>
    <source>
        <strain evidence="3 4">DSM 11263</strain>
    </source>
</reference>
<evidence type="ECO:0000313" key="3">
    <source>
        <dbReference type="EMBL" id="QAR33413.1"/>
    </source>
</evidence>
<dbReference type="InterPro" id="IPR005532">
    <property type="entry name" value="SUMF_dom"/>
</dbReference>
<accession>A0A410JZ52</accession>
<feature type="domain" description="Sulfatase-modifying factor enzyme-like" evidence="2">
    <location>
        <begin position="32"/>
        <end position="242"/>
    </location>
</feature>
<proteinExistence type="predicted"/>
<dbReference type="RefSeq" id="WP_128466699.1">
    <property type="nucleotide sequence ID" value="NZ_CP035108.1"/>
</dbReference>
<dbReference type="SUPFAM" id="SSF56436">
    <property type="entry name" value="C-type lectin-like"/>
    <property type="match status" value="1"/>
</dbReference>
<keyword evidence="4" id="KW-1185">Reference proteome</keyword>
<gene>
    <name evidence="3" type="ORF">EP073_08370</name>
</gene>
<organism evidence="3 4">
    <name type="scientific">Geovibrio thiophilus</name>
    <dbReference type="NCBI Taxonomy" id="139438"/>
    <lineage>
        <taxon>Bacteria</taxon>
        <taxon>Pseudomonadati</taxon>
        <taxon>Deferribacterota</taxon>
        <taxon>Deferribacteres</taxon>
        <taxon>Deferribacterales</taxon>
        <taxon>Geovibrionaceae</taxon>
        <taxon>Geovibrio</taxon>
    </lineage>
</organism>
<dbReference type="OrthoDB" id="9768004at2"/>
<dbReference type="PANTHER" id="PTHR23150">
    <property type="entry name" value="SULFATASE MODIFYING FACTOR 1, 2"/>
    <property type="match status" value="1"/>
</dbReference>